<evidence type="ECO:0000313" key="1">
    <source>
        <dbReference type="EMBL" id="MEQ2242234.1"/>
    </source>
</evidence>
<dbReference type="Proteomes" id="UP001482620">
    <property type="component" value="Unassembled WGS sequence"/>
</dbReference>
<feature type="non-terminal residue" evidence="1">
    <location>
        <position position="53"/>
    </location>
</feature>
<protein>
    <submittedName>
        <fullName evidence="1">Uncharacterized protein</fullName>
    </submittedName>
</protein>
<evidence type="ECO:0000313" key="2">
    <source>
        <dbReference type="Proteomes" id="UP001482620"/>
    </source>
</evidence>
<name>A0ABV0UBU9_9TELE</name>
<proteinExistence type="predicted"/>
<gene>
    <name evidence="1" type="ORF">ILYODFUR_033589</name>
</gene>
<organism evidence="1 2">
    <name type="scientific">Ilyodon furcidens</name>
    <name type="common">goldbreast splitfin</name>
    <dbReference type="NCBI Taxonomy" id="33524"/>
    <lineage>
        <taxon>Eukaryota</taxon>
        <taxon>Metazoa</taxon>
        <taxon>Chordata</taxon>
        <taxon>Craniata</taxon>
        <taxon>Vertebrata</taxon>
        <taxon>Euteleostomi</taxon>
        <taxon>Actinopterygii</taxon>
        <taxon>Neopterygii</taxon>
        <taxon>Teleostei</taxon>
        <taxon>Neoteleostei</taxon>
        <taxon>Acanthomorphata</taxon>
        <taxon>Ovalentaria</taxon>
        <taxon>Atherinomorphae</taxon>
        <taxon>Cyprinodontiformes</taxon>
        <taxon>Goodeidae</taxon>
        <taxon>Ilyodon</taxon>
    </lineage>
</organism>
<keyword evidence="2" id="KW-1185">Reference proteome</keyword>
<comment type="caution">
    <text evidence="1">The sequence shown here is derived from an EMBL/GenBank/DDBJ whole genome shotgun (WGS) entry which is preliminary data.</text>
</comment>
<accession>A0ABV0UBU9</accession>
<dbReference type="EMBL" id="JAHRIQ010063693">
    <property type="protein sequence ID" value="MEQ2242234.1"/>
    <property type="molecule type" value="Genomic_DNA"/>
</dbReference>
<sequence length="53" mass="6046">MHAFLNAFTARNIFLDASAAMLLFLDASPAQNIIYAIGRRFIQPCQAHSRHWQ</sequence>
<reference evidence="1 2" key="1">
    <citation type="submission" date="2021-06" db="EMBL/GenBank/DDBJ databases">
        <authorList>
            <person name="Palmer J.M."/>
        </authorList>
    </citation>
    <scope>NUCLEOTIDE SEQUENCE [LARGE SCALE GENOMIC DNA]</scope>
    <source>
        <strain evidence="2">if_2019</strain>
        <tissue evidence="1">Muscle</tissue>
    </source>
</reference>